<dbReference type="AlphaFoldDB" id="A0A6L2JFP3"/>
<organism evidence="2">
    <name type="scientific">Tanacetum cinerariifolium</name>
    <name type="common">Dalmatian daisy</name>
    <name type="synonym">Chrysanthemum cinerariifolium</name>
    <dbReference type="NCBI Taxonomy" id="118510"/>
    <lineage>
        <taxon>Eukaryota</taxon>
        <taxon>Viridiplantae</taxon>
        <taxon>Streptophyta</taxon>
        <taxon>Embryophyta</taxon>
        <taxon>Tracheophyta</taxon>
        <taxon>Spermatophyta</taxon>
        <taxon>Magnoliopsida</taxon>
        <taxon>eudicotyledons</taxon>
        <taxon>Gunneridae</taxon>
        <taxon>Pentapetalae</taxon>
        <taxon>asterids</taxon>
        <taxon>campanulids</taxon>
        <taxon>Asterales</taxon>
        <taxon>Asteraceae</taxon>
        <taxon>Asteroideae</taxon>
        <taxon>Anthemideae</taxon>
        <taxon>Anthemidinae</taxon>
        <taxon>Tanacetum</taxon>
    </lineage>
</organism>
<dbReference type="InterPro" id="IPR005162">
    <property type="entry name" value="Retrotrans_gag_dom"/>
</dbReference>
<evidence type="ECO:0000313" key="2">
    <source>
        <dbReference type="EMBL" id="GEU35811.1"/>
    </source>
</evidence>
<dbReference type="InterPro" id="IPR001584">
    <property type="entry name" value="Integrase_cat-core"/>
</dbReference>
<protein>
    <submittedName>
        <fullName evidence="2">Putative reverse transcriptase, RNA-dependent DNA polymerase</fullName>
    </submittedName>
</protein>
<dbReference type="Pfam" id="PF07727">
    <property type="entry name" value="RVT_2"/>
    <property type="match status" value="1"/>
</dbReference>
<dbReference type="PANTHER" id="PTHR11439">
    <property type="entry name" value="GAG-POL-RELATED RETROTRANSPOSON"/>
    <property type="match status" value="1"/>
</dbReference>
<keyword evidence="2" id="KW-0808">Transferase</keyword>
<keyword evidence="2" id="KW-0548">Nucleotidyltransferase</keyword>
<evidence type="ECO:0000259" key="1">
    <source>
        <dbReference type="PROSITE" id="PS50994"/>
    </source>
</evidence>
<dbReference type="InterPro" id="IPR036397">
    <property type="entry name" value="RNaseH_sf"/>
</dbReference>
<dbReference type="InterPro" id="IPR057670">
    <property type="entry name" value="SH3_retrovirus"/>
</dbReference>
<accession>A0A6L2JFP3</accession>
<dbReference type="CDD" id="cd09272">
    <property type="entry name" value="RNase_HI_RT_Ty1"/>
    <property type="match status" value="1"/>
</dbReference>
<dbReference type="Pfam" id="PF25597">
    <property type="entry name" value="SH3_retrovirus"/>
    <property type="match status" value="1"/>
</dbReference>
<dbReference type="PROSITE" id="PS50994">
    <property type="entry name" value="INTEGRASE"/>
    <property type="match status" value="1"/>
</dbReference>
<dbReference type="Gene3D" id="3.30.420.10">
    <property type="entry name" value="Ribonuclease H-like superfamily/Ribonuclease H"/>
    <property type="match status" value="1"/>
</dbReference>
<dbReference type="SUPFAM" id="SSF53098">
    <property type="entry name" value="Ribonuclease H-like"/>
    <property type="match status" value="1"/>
</dbReference>
<sequence length="976" mass="111857">MIQQVQNSCQFHGLPGDDANKHLDKFLHVTQSIKVNGVTDDALRLYLFLHSLTHHATAWFDRLPTNSINTFEQMAKMFLGKYFPPSMVKKLRNEITNFRQRLDESLFEAWERYKLSTDRCHNHNMLPITQIDTFYNRLTLRHRDTINAAAGETFMKRRLEECYDLIENMTAHHNDWDTSAQRTLAKPRTYMLREPIKVILINLKGNNQRRNQFFQGASHGRTPPSAYQAPAYQALVYQAPVHQPQIPQLQVVTTNKFTNFMKANDAILKNMQPDFPFLMFCGFIQVYNVLDPQKSLILLLYVLGNPQQKDYKEKGVIDSGCSRHMRGNKCYLTEYEDYVGGFVSFGDGKGRISRKGKIKTGTLDFNDVYFCKALKLLDESQVLLRVPRKDNIYSVDLKSVVPTRGIKREFIIPSTPQHNGVAERKNKTLIEATRTMLVDSKLPITFWAEAVNTACYVLKRALVIKPHNKAPYELICGRPPLIDFMKPFGCPVTILNTRDYLGKFDEKADERFFVGYSVVSKPMRVFNKRTKIVEETLNIRFLENTPNVKGNRPDWLFDIDSLTISMNYVPVAAGFQTNGPKDSAVDAGKKATKVDASQVSNNGGQDTRKVDMNNVVPSYTIPDAPLTKFLKDHPKDQVFRNKKDERGIVIKNKARLVAQGHTQEEVYQMDVKSAFLYEKIQEEVYVCQPSGFEDPDFLDKVYKVEKALYRLHQAPRAWFQVTPKTSHLHAMKRIFRYLKGQPKLGLWYPKDSPFDLEAYSGSDYAKASLDRKSTTRGCQFLGKRLISWQCKKQTIVANSTTEAEYVAAASCYGQVLWIQNQMLDYGFNLMNTKIYIDYGSIICIVKNLVFHCKTKHIKIRHHFIRDLYEKKLIQAYLISKRGSQFRMMISKNGRCFMDILVVKTGISSLNTSGRKTGSSSRPRYQVTILGSAEAQTRFEAASKPSNDPPLLRGHTLGSGEDIIKLQGIDGILYKII</sequence>
<gene>
    <name evidence="2" type="ORF">Tci_007789</name>
</gene>
<dbReference type="InterPro" id="IPR012337">
    <property type="entry name" value="RNaseH-like_sf"/>
</dbReference>
<feature type="domain" description="Integrase catalytic" evidence="1">
    <location>
        <begin position="378"/>
        <end position="479"/>
    </location>
</feature>
<proteinExistence type="predicted"/>
<dbReference type="PANTHER" id="PTHR11439:SF495">
    <property type="entry name" value="REVERSE TRANSCRIPTASE, RNA-DEPENDENT DNA POLYMERASE-RELATED"/>
    <property type="match status" value="1"/>
</dbReference>
<dbReference type="EMBL" id="BKCJ010000734">
    <property type="protein sequence ID" value="GEU35811.1"/>
    <property type="molecule type" value="Genomic_DNA"/>
</dbReference>
<dbReference type="InterPro" id="IPR013103">
    <property type="entry name" value="RVT_2"/>
</dbReference>
<dbReference type="GO" id="GO:0003676">
    <property type="term" value="F:nucleic acid binding"/>
    <property type="evidence" value="ECO:0007669"/>
    <property type="project" value="InterPro"/>
</dbReference>
<comment type="caution">
    <text evidence="2">The sequence shown here is derived from an EMBL/GenBank/DDBJ whole genome shotgun (WGS) entry which is preliminary data.</text>
</comment>
<dbReference type="GO" id="GO:0003964">
    <property type="term" value="F:RNA-directed DNA polymerase activity"/>
    <property type="evidence" value="ECO:0007669"/>
    <property type="project" value="UniProtKB-KW"/>
</dbReference>
<reference evidence="2" key="1">
    <citation type="journal article" date="2019" name="Sci. Rep.">
        <title>Draft genome of Tanacetum cinerariifolium, the natural source of mosquito coil.</title>
        <authorList>
            <person name="Yamashiro T."/>
            <person name="Shiraishi A."/>
            <person name="Satake H."/>
            <person name="Nakayama K."/>
        </authorList>
    </citation>
    <scope>NUCLEOTIDE SEQUENCE</scope>
</reference>
<keyword evidence="2" id="KW-0695">RNA-directed DNA polymerase</keyword>
<name>A0A6L2JFP3_TANCI</name>
<dbReference type="GO" id="GO:0015074">
    <property type="term" value="P:DNA integration"/>
    <property type="evidence" value="ECO:0007669"/>
    <property type="project" value="InterPro"/>
</dbReference>
<dbReference type="Pfam" id="PF03732">
    <property type="entry name" value="Retrotrans_gag"/>
    <property type="match status" value="1"/>
</dbReference>